<dbReference type="Pfam" id="PF18922">
    <property type="entry name" value="DUF5672"/>
    <property type="match status" value="1"/>
</dbReference>
<dbReference type="InterPro" id="IPR043729">
    <property type="entry name" value="DUF5672"/>
</dbReference>
<evidence type="ECO:0000259" key="1">
    <source>
        <dbReference type="Pfam" id="PF18922"/>
    </source>
</evidence>
<dbReference type="AlphaFoldDB" id="A0A9C7F9N8"/>
<accession>A0A9C7F9N8</accession>
<organism evidence="2">
    <name type="scientific">Polynucleobacter yangtzensis</name>
    <dbReference type="NCBI Taxonomy" id="1743159"/>
    <lineage>
        <taxon>Bacteria</taxon>
        <taxon>Pseudomonadati</taxon>
        <taxon>Pseudomonadota</taxon>
        <taxon>Betaproteobacteria</taxon>
        <taxon>Burkholderiales</taxon>
        <taxon>Burkholderiaceae</taxon>
        <taxon>Polynucleobacter</taxon>
    </lineage>
</organism>
<dbReference type="Proteomes" id="UP001211097">
    <property type="component" value="Chromosome"/>
</dbReference>
<protein>
    <recommendedName>
        <fullName evidence="1">DUF5672 domain-containing protein</fullName>
    </recommendedName>
</protein>
<name>A0A9C7F9N8_9BURK</name>
<sequence>MLNLNNVTLLCVETREPELAHWAIDKCLSGTQFAKVVLITNLDRVSNKRADIEYVQAPPIKTTKDYSELLLTGLDQHVQGSHVLVIQWDSFVIHPELWTNSFLTYDYIGAVWPHHPTTAVGNGGFSLRSVKLLQAMKKPGFVKRHPEDYCICVDNKEFLTQECGIRIAPTGVAEQFAVERSPWHPAFGFHGFFNFGHVLSDAELTAFIKMLPENYLSGLDVYDLISYLRQEGRLEMAKKIATKVRFKWKMRKRYLALKLWLFKS</sequence>
<dbReference type="EMBL" id="AP026973">
    <property type="protein sequence ID" value="BDT76455.1"/>
    <property type="molecule type" value="Genomic_DNA"/>
</dbReference>
<evidence type="ECO:0000313" key="2">
    <source>
        <dbReference type="EMBL" id="BDT76455.1"/>
    </source>
</evidence>
<dbReference type="KEGG" id="pyt:PKF023_02580"/>
<reference evidence="2" key="1">
    <citation type="submission" date="2022-11" db="EMBL/GenBank/DDBJ databases">
        <title>Complete Genome Sequences of three Polynucleobacter sp. Subcluster PnecC Strains KF022, KF023, and KF032 Isolated from a Shallow Eutrophic Lake in Japan.</title>
        <authorList>
            <person name="Ogata Y."/>
            <person name="Watanabe K."/>
            <person name="Takemine S."/>
            <person name="Shindo C."/>
            <person name="Kurokawa R."/>
            <person name="Suda W."/>
        </authorList>
    </citation>
    <scope>NUCLEOTIDE SEQUENCE</scope>
    <source>
        <strain evidence="2">KF023</strain>
    </source>
</reference>
<gene>
    <name evidence="2" type="ORF">PKF023_02580</name>
</gene>
<dbReference type="RefSeq" id="WP_281742796.1">
    <property type="nucleotide sequence ID" value="NZ_AP026973.1"/>
</dbReference>
<proteinExistence type="predicted"/>
<feature type="domain" description="DUF5672" evidence="1">
    <location>
        <begin position="51"/>
        <end position="182"/>
    </location>
</feature>